<keyword evidence="8" id="KW-1185">Reference proteome</keyword>
<feature type="transmembrane region" description="Helical" evidence="5">
    <location>
        <begin position="64"/>
        <end position="90"/>
    </location>
</feature>
<dbReference type="InterPro" id="IPR009915">
    <property type="entry name" value="NnrU_dom"/>
</dbReference>
<evidence type="ECO:0000256" key="2">
    <source>
        <dbReference type="ARBA" id="ARBA00022692"/>
    </source>
</evidence>
<dbReference type="Pfam" id="PF07298">
    <property type="entry name" value="NnrU"/>
    <property type="match status" value="1"/>
</dbReference>
<gene>
    <name evidence="7" type="ORF">KY465_06815</name>
</gene>
<feature type="domain" description="NnrU" evidence="6">
    <location>
        <begin position="3"/>
        <end position="191"/>
    </location>
</feature>
<dbReference type="Proteomes" id="UP001430804">
    <property type="component" value="Unassembled WGS sequence"/>
</dbReference>
<evidence type="ECO:0000256" key="1">
    <source>
        <dbReference type="ARBA" id="ARBA00004141"/>
    </source>
</evidence>
<keyword evidence="4 5" id="KW-0472">Membrane</keyword>
<accession>A0ABS6WLZ4</accession>
<organism evidence="7 8">
    <name type="scientific">Pseudohoeflea coraliihabitans</name>
    <dbReference type="NCBI Taxonomy" id="2860393"/>
    <lineage>
        <taxon>Bacteria</taxon>
        <taxon>Pseudomonadati</taxon>
        <taxon>Pseudomonadota</taxon>
        <taxon>Alphaproteobacteria</taxon>
        <taxon>Hyphomicrobiales</taxon>
        <taxon>Rhizobiaceae</taxon>
        <taxon>Pseudohoeflea</taxon>
    </lineage>
</organism>
<comment type="subcellular location">
    <subcellularLocation>
        <location evidence="1">Membrane</location>
        <topology evidence="1">Multi-pass membrane protein</topology>
    </subcellularLocation>
</comment>
<evidence type="ECO:0000256" key="3">
    <source>
        <dbReference type="ARBA" id="ARBA00022989"/>
    </source>
</evidence>
<name>A0ABS6WLZ4_9HYPH</name>
<dbReference type="EMBL" id="JAHWQX010000002">
    <property type="protein sequence ID" value="MBW3096986.1"/>
    <property type="molecule type" value="Genomic_DNA"/>
</dbReference>
<feature type="transmembrane region" description="Helical" evidence="5">
    <location>
        <begin position="37"/>
        <end position="57"/>
    </location>
</feature>
<evidence type="ECO:0000256" key="5">
    <source>
        <dbReference type="SAM" id="Phobius"/>
    </source>
</evidence>
<comment type="caution">
    <text evidence="7">The sequence shown here is derived from an EMBL/GenBank/DDBJ whole genome shotgun (WGS) entry which is preliminary data.</text>
</comment>
<reference evidence="7" key="1">
    <citation type="submission" date="2021-07" db="EMBL/GenBank/DDBJ databases">
        <title>Pseudohoeflea marina sp. nov. a polyhydroxyalcanoate-producing bacterium.</title>
        <authorList>
            <person name="Zheng W."/>
            <person name="Yu S."/>
            <person name="Huang Y."/>
        </authorList>
    </citation>
    <scope>NUCLEOTIDE SEQUENCE</scope>
    <source>
        <strain evidence="7">DP4N28-3</strain>
    </source>
</reference>
<evidence type="ECO:0000259" key="6">
    <source>
        <dbReference type="Pfam" id="PF07298"/>
    </source>
</evidence>
<evidence type="ECO:0000313" key="8">
    <source>
        <dbReference type="Proteomes" id="UP001430804"/>
    </source>
</evidence>
<keyword evidence="3 5" id="KW-1133">Transmembrane helix</keyword>
<sequence length="195" mass="21392">MLILILGLVIFLGIHSVRIAASDFRDAQVAKLGEGPWKAVYSVIALVGLVLIVWGYGMARMNPVVLWVAPLWMSHVTALLMLVSIILLVVSQFPPGRIKAAVKHPMLLAVKIWAPAHLLVNGDLASLLLFGGFLVWAVLDRIAVKRRVRAGEAVEPRPGPVRWDVISVAVGVLVYLAFVLFLHEWLFGVAPIVMR</sequence>
<feature type="transmembrane region" description="Helical" evidence="5">
    <location>
        <begin position="165"/>
        <end position="186"/>
    </location>
</feature>
<evidence type="ECO:0000313" key="7">
    <source>
        <dbReference type="EMBL" id="MBW3096986.1"/>
    </source>
</evidence>
<feature type="transmembrane region" description="Helical" evidence="5">
    <location>
        <begin position="124"/>
        <end position="144"/>
    </location>
</feature>
<dbReference type="RefSeq" id="WP_219200940.1">
    <property type="nucleotide sequence ID" value="NZ_JAHWQX010000002.1"/>
</dbReference>
<protein>
    <submittedName>
        <fullName evidence="7">NnrU family protein</fullName>
    </submittedName>
</protein>
<evidence type="ECO:0000256" key="4">
    <source>
        <dbReference type="ARBA" id="ARBA00023136"/>
    </source>
</evidence>
<proteinExistence type="predicted"/>
<keyword evidence="2 5" id="KW-0812">Transmembrane</keyword>